<dbReference type="SUPFAM" id="SSF51658">
    <property type="entry name" value="Xylose isomerase-like"/>
    <property type="match status" value="1"/>
</dbReference>
<dbReference type="InterPro" id="IPR036237">
    <property type="entry name" value="Xyl_isomerase-like_sf"/>
</dbReference>
<name>A0ABV5WKX4_9BACI</name>
<proteinExistence type="predicted"/>
<accession>A0ABV5WKX4</accession>
<protein>
    <submittedName>
        <fullName evidence="2">TIM barrel protein</fullName>
    </submittedName>
</protein>
<sequence>MNYIRLKTGLNIQDIEDRVQYNPEIIELHLTEHDLYEPEIITQRIRLLKSRGIRVYLHQPMTFKGQYLDIISSDQNMRDHYNWSCKALASICNQEDIQCVIHCHYTASENTDYQNAMKRKETRKRIEEVLHICNTAFLWEDSVKGIFSAENPFLFSEIVEPLNLPLTIDVSHSFIALQGDNQSLEEHLERFHIFASYFHLVDSMGLIHDALPLGTGRIDWRMVKPYVKDKDFIFEIDLSSSNFTDCTPMVISADYFKWIE</sequence>
<dbReference type="Gene3D" id="3.20.20.150">
    <property type="entry name" value="Divalent-metal-dependent TIM barrel enzymes"/>
    <property type="match status" value="1"/>
</dbReference>
<comment type="caution">
    <text evidence="2">The sequence shown here is derived from an EMBL/GenBank/DDBJ whole genome shotgun (WGS) entry which is preliminary data.</text>
</comment>
<organism evidence="2 3">
    <name type="scientific">Ectobacillus funiculus</name>
    <dbReference type="NCBI Taxonomy" id="137993"/>
    <lineage>
        <taxon>Bacteria</taxon>
        <taxon>Bacillati</taxon>
        <taxon>Bacillota</taxon>
        <taxon>Bacilli</taxon>
        <taxon>Bacillales</taxon>
        <taxon>Bacillaceae</taxon>
        <taxon>Ectobacillus</taxon>
    </lineage>
</organism>
<evidence type="ECO:0000259" key="1">
    <source>
        <dbReference type="Pfam" id="PF01261"/>
    </source>
</evidence>
<dbReference type="Pfam" id="PF01261">
    <property type="entry name" value="AP_endonuc_2"/>
    <property type="match status" value="1"/>
</dbReference>
<feature type="domain" description="Xylose isomerase-like TIM barrel" evidence="1">
    <location>
        <begin position="33"/>
        <end position="232"/>
    </location>
</feature>
<keyword evidence="3" id="KW-1185">Reference proteome</keyword>
<dbReference type="RefSeq" id="WP_379951431.1">
    <property type="nucleotide sequence ID" value="NZ_JBHMAF010000189.1"/>
</dbReference>
<gene>
    <name evidence="2" type="ORF">ACFFMS_23545</name>
</gene>
<dbReference type="Proteomes" id="UP001589609">
    <property type="component" value="Unassembled WGS sequence"/>
</dbReference>
<evidence type="ECO:0000313" key="3">
    <source>
        <dbReference type="Proteomes" id="UP001589609"/>
    </source>
</evidence>
<evidence type="ECO:0000313" key="2">
    <source>
        <dbReference type="EMBL" id="MFB9761229.1"/>
    </source>
</evidence>
<dbReference type="InterPro" id="IPR013022">
    <property type="entry name" value="Xyl_isomerase-like_TIM-brl"/>
</dbReference>
<reference evidence="2 3" key="1">
    <citation type="submission" date="2024-09" db="EMBL/GenBank/DDBJ databases">
        <authorList>
            <person name="Sun Q."/>
            <person name="Mori K."/>
        </authorList>
    </citation>
    <scope>NUCLEOTIDE SEQUENCE [LARGE SCALE GENOMIC DNA]</scope>
    <source>
        <strain evidence="2 3">JCM 11201</strain>
    </source>
</reference>
<dbReference type="EMBL" id="JBHMAF010000189">
    <property type="protein sequence ID" value="MFB9761229.1"/>
    <property type="molecule type" value="Genomic_DNA"/>
</dbReference>